<dbReference type="Pfam" id="PF06726">
    <property type="entry name" value="BC10"/>
    <property type="match status" value="1"/>
</dbReference>
<dbReference type="Proteomes" id="UP000007304">
    <property type="component" value="Unassembled WGS sequence"/>
</dbReference>
<organism evidence="6 7">
    <name type="scientific">Exophiala dermatitidis (strain ATCC 34100 / CBS 525.76 / NIH/UT8656)</name>
    <name type="common">Black yeast</name>
    <name type="synonym">Wangiella dermatitidis</name>
    <dbReference type="NCBI Taxonomy" id="858893"/>
    <lineage>
        <taxon>Eukaryota</taxon>
        <taxon>Fungi</taxon>
        <taxon>Dikarya</taxon>
        <taxon>Ascomycota</taxon>
        <taxon>Pezizomycotina</taxon>
        <taxon>Eurotiomycetes</taxon>
        <taxon>Chaetothyriomycetidae</taxon>
        <taxon>Chaetothyriales</taxon>
        <taxon>Herpotrichiellaceae</taxon>
        <taxon>Exophiala</taxon>
    </lineage>
</organism>
<dbReference type="PANTHER" id="PTHR13259:SF1">
    <property type="entry name" value="BLADDER CANCER-ASSOCIATED PROTEIN"/>
    <property type="match status" value="1"/>
</dbReference>
<evidence type="ECO:0000256" key="1">
    <source>
        <dbReference type="ARBA" id="ARBA00004370"/>
    </source>
</evidence>
<dbReference type="OMA" id="CMDIYIR"/>
<proteinExistence type="predicted"/>
<dbReference type="InterPro" id="IPR009598">
    <property type="entry name" value="BCALP"/>
</dbReference>
<keyword evidence="7" id="KW-1185">Reference proteome</keyword>
<comment type="subcellular location">
    <subcellularLocation>
        <location evidence="1">Membrane</location>
    </subcellularLocation>
</comment>
<keyword evidence="3 5" id="KW-1133">Transmembrane helix</keyword>
<dbReference type="HOGENOM" id="CLU_110806_0_0_1"/>
<evidence type="ECO:0000256" key="3">
    <source>
        <dbReference type="ARBA" id="ARBA00022989"/>
    </source>
</evidence>
<evidence type="ECO:0000256" key="4">
    <source>
        <dbReference type="ARBA" id="ARBA00023136"/>
    </source>
</evidence>
<dbReference type="PANTHER" id="PTHR13259">
    <property type="entry name" value="BLADDER CANCER 10 KD PROTEIN HOMOLOG"/>
    <property type="match status" value="1"/>
</dbReference>
<dbReference type="OrthoDB" id="4119593at2759"/>
<name>H6BUB1_EXODN</name>
<evidence type="ECO:0000313" key="7">
    <source>
        <dbReference type="Proteomes" id="UP000007304"/>
    </source>
</evidence>
<evidence type="ECO:0000256" key="2">
    <source>
        <dbReference type="ARBA" id="ARBA00022692"/>
    </source>
</evidence>
<evidence type="ECO:0000256" key="5">
    <source>
        <dbReference type="SAM" id="Phobius"/>
    </source>
</evidence>
<accession>H6BUB1</accession>
<feature type="transmembrane region" description="Helical" evidence="5">
    <location>
        <begin position="6"/>
        <end position="30"/>
    </location>
</feature>
<dbReference type="VEuPathDB" id="FungiDB:HMPREF1120_03004"/>
<keyword evidence="4 5" id="KW-0472">Membrane</keyword>
<dbReference type="GeneID" id="20307643"/>
<keyword evidence="2 5" id="KW-0812">Transmembrane</keyword>
<dbReference type="GO" id="GO:0016020">
    <property type="term" value="C:membrane"/>
    <property type="evidence" value="ECO:0007669"/>
    <property type="project" value="UniProtKB-SubCell"/>
</dbReference>
<dbReference type="eggNOG" id="ENOG502S4C9">
    <property type="taxonomic scope" value="Eukaryota"/>
</dbReference>
<dbReference type="SMART" id="SM01396">
    <property type="entry name" value="BC10"/>
    <property type="match status" value="1"/>
</dbReference>
<dbReference type="AlphaFoldDB" id="H6BUB1"/>
<protein>
    <submittedName>
        <fullName evidence="6">Uncharacterized protein</fullName>
    </submittedName>
</protein>
<sequence>MYCLRSYLPLLLLPLPLSLSPLHLVLLLVLTYILNRPCIYCSFLLVILFASSCHWSNRCFVDFHQHEETGSIASWFVPRLYTSRSSEMAEQMNRTFEVGGFLVDVVRSTVRGIAHAATDSVSGFLNEACQSLPEHVTGPSPPTSEVGTGVHWLRQLLGRNEWTLPCVGVKVVL</sequence>
<dbReference type="RefSeq" id="XP_009155302.1">
    <property type="nucleotide sequence ID" value="XM_009157054.1"/>
</dbReference>
<dbReference type="InParanoid" id="H6BUB1"/>
<evidence type="ECO:0000313" key="6">
    <source>
        <dbReference type="EMBL" id="EHY54841.1"/>
    </source>
</evidence>
<dbReference type="EMBL" id="JH226132">
    <property type="protein sequence ID" value="EHY54841.1"/>
    <property type="molecule type" value="Genomic_DNA"/>
</dbReference>
<feature type="transmembrane region" description="Helical" evidence="5">
    <location>
        <begin position="37"/>
        <end position="57"/>
    </location>
</feature>
<reference evidence="6" key="1">
    <citation type="submission" date="2011-07" db="EMBL/GenBank/DDBJ databases">
        <title>The Genome Sequence of Exophiala (Wangiella) dermatitidis NIH/UT8656.</title>
        <authorList>
            <consortium name="The Broad Institute Genome Sequencing Platform"/>
            <person name="Cuomo C."/>
            <person name="Wang Z."/>
            <person name="Hunicke-Smith S."/>
            <person name="Szanislo P.J."/>
            <person name="Earl A."/>
            <person name="Young S.K."/>
            <person name="Zeng Q."/>
            <person name="Gargeya S."/>
            <person name="Fitzgerald M."/>
            <person name="Haas B."/>
            <person name="Abouelleil A."/>
            <person name="Alvarado L."/>
            <person name="Arachchi H.M."/>
            <person name="Berlin A."/>
            <person name="Brown A."/>
            <person name="Chapman S.B."/>
            <person name="Chen Z."/>
            <person name="Dunbar C."/>
            <person name="Freedman E."/>
            <person name="Gearin G."/>
            <person name="Gellesch M."/>
            <person name="Goldberg J."/>
            <person name="Griggs A."/>
            <person name="Gujja S."/>
            <person name="Heiman D."/>
            <person name="Howarth C."/>
            <person name="Larson L."/>
            <person name="Lui A."/>
            <person name="MacDonald P.J.P."/>
            <person name="Montmayeur A."/>
            <person name="Murphy C."/>
            <person name="Neiman D."/>
            <person name="Pearson M."/>
            <person name="Priest M."/>
            <person name="Roberts A."/>
            <person name="Saif S."/>
            <person name="Shea T."/>
            <person name="Shenoy N."/>
            <person name="Sisk P."/>
            <person name="Stolte C."/>
            <person name="Sykes S."/>
            <person name="Wortman J."/>
            <person name="Nusbaum C."/>
            <person name="Birren B."/>
        </authorList>
    </citation>
    <scope>NUCLEOTIDE SEQUENCE</scope>
    <source>
        <strain evidence="6">NIH/UT8656</strain>
    </source>
</reference>
<gene>
    <name evidence="6" type="ORF">HMPREF1120_03004</name>
</gene>